<sequence>MTDQTDPQDYIHEIPLQLSEDAFTTLEYLRTLVVKPDMTQSSRGDIIRVALGFLKQYAEDRLAGQTVFSCPHIEVDLEEEPQAEQDDPAEEPTDWIEYQLPGGYIIAEFK</sequence>
<dbReference type="AlphaFoldDB" id="A0A1F5NM97"/>
<dbReference type="EMBL" id="MFEK01000013">
    <property type="protein sequence ID" value="OGE78821.1"/>
    <property type="molecule type" value="Genomic_DNA"/>
</dbReference>
<gene>
    <name evidence="1" type="ORF">A2751_01335</name>
</gene>
<comment type="caution">
    <text evidence="1">The sequence shown here is derived from an EMBL/GenBank/DDBJ whole genome shotgun (WGS) entry which is preliminary data.</text>
</comment>
<evidence type="ECO:0000313" key="1">
    <source>
        <dbReference type="EMBL" id="OGE78821.1"/>
    </source>
</evidence>
<dbReference type="Proteomes" id="UP000176864">
    <property type="component" value="Unassembled WGS sequence"/>
</dbReference>
<name>A0A1F5NM97_9BACT</name>
<protein>
    <submittedName>
        <fullName evidence="1">Uncharacterized protein</fullName>
    </submittedName>
</protein>
<organism evidence="1 2">
    <name type="scientific">Candidatus Doudnabacteria bacterium RIFCSPHIGHO2_01_FULL_46_14</name>
    <dbReference type="NCBI Taxonomy" id="1817824"/>
    <lineage>
        <taxon>Bacteria</taxon>
        <taxon>Candidatus Doudnaibacteriota</taxon>
    </lineage>
</organism>
<evidence type="ECO:0000313" key="2">
    <source>
        <dbReference type="Proteomes" id="UP000176864"/>
    </source>
</evidence>
<proteinExistence type="predicted"/>
<accession>A0A1F5NM97</accession>
<reference evidence="1 2" key="1">
    <citation type="journal article" date="2016" name="Nat. Commun.">
        <title>Thousands of microbial genomes shed light on interconnected biogeochemical processes in an aquifer system.</title>
        <authorList>
            <person name="Anantharaman K."/>
            <person name="Brown C.T."/>
            <person name="Hug L.A."/>
            <person name="Sharon I."/>
            <person name="Castelle C.J."/>
            <person name="Probst A.J."/>
            <person name="Thomas B.C."/>
            <person name="Singh A."/>
            <person name="Wilkins M.J."/>
            <person name="Karaoz U."/>
            <person name="Brodie E.L."/>
            <person name="Williams K.H."/>
            <person name="Hubbard S.S."/>
            <person name="Banfield J.F."/>
        </authorList>
    </citation>
    <scope>NUCLEOTIDE SEQUENCE [LARGE SCALE GENOMIC DNA]</scope>
</reference>